<evidence type="ECO:0000313" key="1">
    <source>
        <dbReference type="EMBL" id="KAJ3650194.1"/>
    </source>
</evidence>
<protein>
    <submittedName>
        <fullName evidence="1">Uncharacterized protein</fullName>
    </submittedName>
</protein>
<dbReference type="AlphaFoldDB" id="A0AA38I787"/>
<sequence length="155" mass="17568">MVEDLSALVTALSGLVSTLQKQRTSTASVQEILQTQAITFDGFDESVENFESYSQRLEHFFELRGLHKNDKETSDAKVMVLINCLGIRHKFLSRVQQPGESISTFVAGVKELIKNCEFKTECREKEPPFFTCSKSVIDMLLRAQFIRGLQDSSIR</sequence>
<organism evidence="1 2">
    <name type="scientific">Zophobas morio</name>
    <dbReference type="NCBI Taxonomy" id="2755281"/>
    <lineage>
        <taxon>Eukaryota</taxon>
        <taxon>Metazoa</taxon>
        <taxon>Ecdysozoa</taxon>
        <taxon>Arthropoda</taxon>
        <taxon>Hexapoda</taxon>
        <taxon>Insecta</taxon>
        <taxon>Pterygota</taxon>
        <taxon>Neoptera</taxon>
        <taxon>Endopterygota</taxon>
        <taxon>Coleoptera</taxon>
        <taxon>Polyphaga</taxon>
        <taxon>Cucujiformia</taxon>
        <taxon>Tenebrionidae</taxon>
        <taxon>Zophobas</taxon>
    </lineage>
</organism>
<comment type="caution">
    <text evidence="1">The sequence shown here is derived from an EMBL/GenBank/DDBJ whole genome shotgun (WGS) entry which is preliminary data.</text>
</comment>
<keyword evidence="2" id="KW-1185">Reference proteome</keyword>
<evidence type="ECO:0000313" key="2">
    <source>
        <dbReference type="Proteomes" id="UP001168821"/>
    </source>
</evidence>
<gene>
    <name evidence="1" type="ORF">Zmor_021896</name>
</gene>
<accession>A0AA38I787</accession>
<dbReference type="EMBL" id="JALNTZ010000006">
    <property type="protein sequence ID" value="KAJ3650194.1"/>
    <property type="molecule type" value="Genomic_DNA"/>
</dbReference>
<proteinExistence type="predicted"/>
<name>A0AA38I787_9CUCU</name>
<dbReference type="Proteomes" id="UP001168821">
    <property type="component" value="Unassembled WGS sequence"/>
</dbReference>
<reference evidence="1" key="1">
    <citation type="journal article" date="2023" name="G3 (Bethesda)">
        <title>Whole genome assemblies of Zophobas morio and Tenebrio molitor.</title>
        <authorList>
            <person name="Kaur S."/>
            <person name="Stinson S.A."/>
            <person name="diCenzo G.C."/>
        </authorList>
    </citation>
    <scope>NUCLEOTIDE SEQUENCE</scope>
    <source>
        <strain evidence="1">QUZm001</strain>
    </source>
</reference>